<reference evidence="1 2" key="1">
    <citation type="submission" date="2021-08" db="EMBL/GenBank/DDBJ databases">
        <title>Novel members of of the genus Stenotrophomonas from differernt environment.</title>
        <authorList>
            <person name="Deng Y."/>
        </authorList>
    </citation>
    <scope>NUCLEOTIDE SEQUENCE [LARGE SCALE GENOMIC DNA]</scope>
    <source>
        <strain evidence="1 2">CPCC 101365</strain>
    </source>
</reference>
<accession>A0ABT0SFF3</accession>
<gene>
    <name evidence="1" type="ORF">K5L01_03545</name>
</gene>
<dbReference type="Proteomes" id="UP001431235">
    <property type="component" value="Unassembled WGS sequence"/>
</dbReference>
<proteinExistence type="predicted"/>
<sequence length="143" mass="16173">MHRRPHCWSTSAPFRCEWRPSRWLAAALLLLGAFAALALLNCGLEDRRGAWGAATLAAAWGLVQARREGRRRPRTLLLPAPPAPVEVDGMAVGALQLLERGPLVVLRWRRDGRRGQLLFWPDTLPRARRRELRLALRARHVSP</sequence>
<keyword evidence="2" id="KW-1185">Reference proteome</keyword>
<organism evidence="1 2">
    <name type="scientific">Stenotrophomonas mori</name>
    <dbReference type="NCBI Taxonomy" id="2871096"/>
    <lineage>
        <taxon>Bacteria</taxon>
        <taxon>Pseudomonadati</taxon>
        <taxon>Pseudomonadota</taxon>
        <taxon>Gammaproteobacteria</taxon>
        <taxon>Lysobacterales</taxon>
        <taxon>Lysobacteraceae</taxon>
        <taxon>Stenotrophomonas</taxon>
    </lineage>
</organism>
<name>A0ABT0SFF3_9GAMM</name>
<dbReference type="EMBL" id="JAIKTS010000001">
    <property type="protein sequence ID" value="MCL7713735.1"/>
    <property type="molecule type" value="Genomic_DNA"/>
</dbReference>
<evidence type="ECO:0008006" key="3">
    <source>
        <dbReference type="Google" id="ProtNLM"/>
    </source>
</evidence>
<comment type="caution">
    <text evidence="1">The sequence shown here is derived from an EMBL/GenBank/DDBJ whole genome shotgun (WGS) entry which is preliminary data.</text>
</comment>
<evidence type="ECO:0000313" key="2">
    <source>
        <dbReference type="Proteomes" id="UP001431235"/>
    </source>
</evidence>
<protein>
    <recommendedName>
        <fullName evidence="3">Toxin CptA</fullName>
    </recommendedName>
</protein>
<evidence type="ECO:0000313" key="1">
    <source>
        <dbReference type="EMBL" id="MCL7713735.1"/>
    </source>
</evidence>